<keyword evidence="13" id="KW-1185">Reference proteome</keyword>
<dbReference type="AlphaFoldDB" id="A0A0D7BHI2"/>
<accession>A0A0D7BHI2</accession>
<evidence type="ECO:0000313" key="12">
    <source>
        <dbReference type="EMBL" id="KIY69116.1"/>
    </source>
</evidence>
<feature type="region of interest" description="Disordered" evidence="10">
    <location>
        <begin position="245"/>
        <end position="265"/>
    </location>
</feature>
<dbReference type="SUPFAM" id="SSF47954">
    <property type="entry name" value="Cyclin-like"/>
    <property type="match status" value="2"/>
</dbReference>
<protein>
    <submittedName>
        <fullName evidence="12">C/H/G cyclin</fullName>
    </submittedName>
</protein>
<comment type="subcellular location">
    <subcellularLocation>
        <location evidence="1">Nucleus</location>
    </subcellularLocation>
</comment>
<evidence type="ECO:0000256" key="6">
    <source>
        <dbReference type="ARBA" id="ARBA00023159"/>
    </source>
</evidence>
<dbReference type="GO" id="GO:0016538">
    <property type="term" value="F:cyclin-dependent protein serine/threonine kinase regulator activity"/>
    <property type="evidence" value="ECO:0007669"/>
    <property type="project" value="InterPro"/>
</dbReference>
<gene>
    <name evidence="12" type="ORF">CYLTODRAFT_421043</name>
</gene>
<evidence type="ECO:0000256" key="7">
    <source>
        <dbReference type="ARBA" id="ARBA00023163"/>
    </source>
</evidence>
<evidence type="ECO:0000256" key="2">
    <source>
        <dbReference type="ARBA" id="ARBA00008638"/>
    </source>
</evidence>
<proteinExistence type="inferred from homology"/>
<name>A0A0D7BHI2_9AGAR</name>
<dbReference type="InterPro" id="IPR036915">
    <property type="entry name" value="Cyclin-like_sf"/>
</dbReference>
<keyword evidence="4" id="KW-0805">Transcription regulation</keyword>
<dbReference type="InterPro" id="IPR006671">
    <property type="entry name" value="Cyclin_N"/>
</dbReference>
<dbReference type="OrthoDB" id="10266018at2759"/>
<keyword evidence="5 9" id="KW-0195">Cyclin</keyword>
<dbReference type="InterPro" id="IPR013763">
    <property type="entry name" value="Cyclin-like_dom"/>
</dbReference>
<feature type="compositionally biased region" description="Low complexity" evidence="10">
    <location>
        <begin position="311"/>
        <end position="324"/>
    </location>
</feature>
<dbReference type="PIRSF" id="PIRSF028758">
    <property type="entry name" value="Cyclin, C/H/G types"/>
    <property type="match status" value="1"/>
</dbReference>
<dbReference type="EMBL" id="KN880490">
    <property type="protein sequence ID" value="KIY69116.1"/>
    <property type="molecule type" value="Genomic_DNA"/>
</dbReference>
<dbReference type="PANTHER" id="PTHR10026">
    <property type="entry name" value="CYCLIN"/>
    <property type="match status" value="1"/>
</dbReference>
<dbReference type="STRING" id="1314674.A0A0D7BHI2"/>
<evidence type="ECO:0000256" key="3">
    <source>
        <dbReference type="ARBA" id="ARBA00022491"/>
    </source>
</evidence>
<feature type="domain" description="Cyclin-like" evidence="11">
    <location>
        <begin position="47"/>
        <end position="141"/>
    </location>
</feature>
<sequence>MTSNFWTSTHYKRWIVDRSTIQQARSDDLRFLEDPELLDFFEIYFANAIAKLGSKLNLRQRVIATATIFFRRFFLKNSYCEMDPFLVVSACLYVAAKVEESPLHIKSVTTDSRSLFHHQYSHKTMTADNSKLAEMEFYLVDDLEGDLVVYHPYRTLLALCQKESNHASEAEAGEVAFWIKTEEPLIQASSKLELSDEAFEVAWSVINDTYRGTFCLRYPPHLIAIAAIYVTHVIHPATRDEVFSNLESASESAPPRRSTRTHGAQPKSMDALTFLTDLNVSLPVVATIAQEILALYATWDRYKGDVLPNASGRSSPGSKMSSQGGTPGTDISEGSLVTMSFLTDVLTRMRESRMKEAFQAQNARPMNKMLERTQAAG</sequence>
<evidence type="ECO:0000256" key="10">
    <source>
        <dbReference type="SAM" id="MobiDB-lite"/>
    </source>
</evidence>
<dbReference type="Gene3D" id="1.10.472.10">
    <property type="entry name" value="Cyclin-like"/>
    <property type="match status" value="2"/>
</dbReference>
<keyword evidence="7" id="KW-0804">Transcription</keyword>
<evidence type="ECO:0000256" key="1">
    <source>
        <dbReference type="ARBA" id="ARBA00004123"/>
    </source>
</evidence>
<keyword evidence="3" id="KW-0678">Repressor</keyword>
<dbReference type="SMART" id="SM00385">
    <property type="entry name" value="CYCLIN"/>
    <property type="match status" value="2"/>
</dbReference>
<keyword evidence="6" id="KW-0010">Activator</keyword>
<evidence type="ECO:0000256" key="8">
    <source>
        <dbReference type="ARBA" id="ARBA00023242"/>
    </source>
</evidence>
<reference evidence="12 13" key="1">
    <citation type="journal article" date="2015" name="Fungal Genet. Biol.">
        <title>Evolution of novel wood decay mechanisms in Agaricales revealed by the genome sequences of Fistulina hepatica and Cylindrobasidium torrendii.</title>
        <authorList>
            <person name="Floudas D."/>
            <person name="Held B.W."/>
            <person name="Riley R."/>
            <person name="Nagy L.G."/>
            <person name="Koehler G."/>
            <person name="Ransdell A.S."/>
            <person name="Younus H."/>
            <person name="Chow J."/>
            <person name="Chiniquy J."/>
            <person name="Lipzen A."/>
            <person name="Tritt A."/>
            <person name="Sun H."/>
            <person name="Haridas S."/>
            <person name="LaButti K."/>
            <person name="Ohm R.A."/>
            <person name="Kues U."/>
            <person name="Blanchette R.A."/>
            <person name="Grigoriev I.V."/>
            <person name="Minto R.E."/>
            <person name="Hibbett D.S."/>
        </authorList>
    </citation>
    <scope>NUCLEOTIDE SEQUENCE [LARGE SCALE GENOMIC DNA]</scope>
    <source>
        <strain evidence="12 13">FP15055 ss-10</strain>
    </source>
</reference>
<dbReference type="FunFam" id="1.10.472.10:FF:000076">
    <property type="entry name" value="RNA polymerase II holoenzyme cyclin-like subunit"/>
    <property type="match status" value="1"/>
</dbReference>
<evidence type="ECO:0000256" key="9">
    <source>
        <dbReference type="RuleBase" id="RU000383"/>
    </source>
</evidence>
<evidence type="ECO:0000313" key="13">
    <source>
        <dbReference type="Proteomes" id="UP000054007"/>
    </source>
</evidence>
<feature type="domain" description="Cyclin-like" evidence="11">
    <location>
        <begin position="183"/>
        <end position="290"/>
    </location>
</feature>
<evidence type="ECO:0000256" key="5">
    <source>
        <dbReference type="ARBA" id="ARBA00023127"/>
    </source>
</evidence>
<dbReference type="CDD" id="cd20513">
    <property type="entry name" value="CYCLIN_CCNC_rpt1"/>
    <property type="match status" value="1"/>
</dbReference>
<keyword evidence="8" id="KW-0539">Nucleus</keyword>
<evidence type="ECO:0000259" key="11">
    <source>
        <dbReference type="SMART" id="SM00385"/>
    </source>
</evidence>
<feature type="region of interest" description="Disordered" evidence="10">
    <location>
        <begin position="307"/>
        <end position="333"/>
    </location>
</feature>
<dbReference type="Pfam" id="PF00134">
    <property type="entry name" value="Cyclin_N"/>
    <property type="match status" value="1"/>
</dbReference>
<dbReference type="GO" id="GO:0005634">
    <property type="term" value="C:nucleus"/>
    <property type="evidence" value="ECO:0007669"/>
    <property type="project" value="UniProtKB-SubCell"/>
</dbReference>
<organism evidence="12 13">
    <name type="scientific">Cylindrobasidium torrendii FP15055 ss-10</name>
    <dbReference type="NCBI Taxonomy" id="1314674"/>
    <lineage>
        <taxon>Eukaryota</taxon>
        <taxon>Fungi</taxon>
        <taxon>Dikarya</taxon>
        <taxon>Basidiomycota</taxon>
        <taxon>Agaricomycotina</taxon>
        <taxon>Agaricomycetes</taxon>
        <taxon>Agaricomycetidae</taxon>
        <taxon>Agaricales</taxon>
        <taxon>Marasmiineae</taxon>
        <taxon>Physalacriaceae</taxon>
        <taxon>Cylindrobasidium</taxon>
    </lineage>
</organism>
<dbReference type="InterPro" id="IPR043198">
    <property type="entry name" value="Cyclin/Ssn8"/>
</dbReference>
<evidence type="ECO:0000256" key="4">
    <source>
        <dbReference type="ARBA" id="ARBA00023015"/>
    </source>
</evidence>
<dbReference type="Proteomes" id="UP000054007">
    <property type="component" value="Unassembled WGS sequence"/>
</dbReference>
<comment type="similarity">
    <text evidence="2">Belongs to the cyclin family. Cyclin C subfamily.</text>
</comment>
<dbReference type="GO" id="GO:0006357">
    <property type="term" value="P:regulation of transcription by RNA polymerase II"/>
    <property type="evidence" value="ECO:0007669"/>
    <property type="project" value="InterPro"/>
</dbReference>